<dbReference type="Proteomes" id="UP001497382">
    <property type="component" value="Unassembled WGS sequence"/>
</dbReference>
<accession>A0AAV1ZTG4</accession>
<sequence length="77" mass="8948">MHQKEKKSVRAIFRLPSTWLSASLPVLLRMDQTHITAKAKADTTRLSSIHPKFIWTAREFIWTHQRSSSTSPRCSKK</sequence>
<evidence type="ECO:0000313" key="1">
    <source>
        <dbReference type="EMBL" id="CAL1274724.1"/>
    </source>
</evidence>
<proteinExistence type="predicted"/>
<dbReference type="EMBL" id="CAXIEN010000080">
    <property type="protein sequence ID" value="CAL1274724.1"/>
    <property type="molecule type" value="Genomic_DNA"/>
</dbReference>
<keyword evidence="2" id="KW-1185">Reference proteome</keyword>
<comment type="caution">
    <text evidence="1">The sequence shown here is derived from an EMBL/GenBank/DDBJ whole genome shotgun (WGS) entry which is preliminary data.</text>
</comment>
<reference evidence="1 2" key="1">
    <citation type="submission" date="2024-04" db="EMBL/GenBank/DDBJ databases">
        <authorList>
            <person name="Rising A."/>
            <person name="Reimegard J."/>
            <person name="Sonavane S."/>
            <person name="Akerstrom W."/>
            <person name="Nylinder S."/>
            <person name="Hedman E."/>
            <person name="Kallberg Y."/>
        </authorList>
    </citation>
    <scope>NUCLEOTIDE SEQUENCE [LARGE SCALE GENOMIC DNA]</scope>
</reference>
<gene>
    <name evidence="1" type="ORF">LARSCL_LOCUS7669</name>
</gene>
<protein>
    <submittedName>
        <fullName evidence="1">Uncharacterized protein</fullName>
    </submittedName>
</protein>
<dbReference type="AlphaFoldDB" id="A0AAV1ZTG4"/>
<evidence type="ECO:0000313" key="2">
    <source>
        <dbReference type="Proteomes" id="UP001497382"/>
    </source>
</evidence>
<name>A0AAV1ZTG4_9ARAC</name>
<feature type="non-terminal residue" evidence="1">
    <location>
        <position position="77"/>
    </location>
</feature>
<organism evidence="1 2">
    <name type="scientific">Larinioides sclopetarius</name>
    <dbReference type="NCBI Taxonomy" id="280406"/>
    <lineage>
        <taxon>Eukaryota</taxon>
        <taxon>Metazoa</taxon>
        <taxon>Ecdysozoa</taxon>
        <taxon>Arthropoda</taxon>
        <taxon>Chelicerata</taxon>
        <taxon>Arachnida</taxon>
        <taxon>Araneae</taxon>
        <taxon>Araneomorphae</taxon>
        <taxon>Entelegynae</taxon>
        <taxon>Araneoidea</taxon>
        <taxon>Araneidae</taxon>
        <taxon>Larinioides</taxon>
    </lineage>
</organism>